<evidence type="ECO:0000313" key="2">
    <source>
        <dbReference type="EMBL" id="KAK1275474.1"/>
    </source>
</evidence>
<accession>A0AAV9BFJ1</accession>
<dbReference type="PANTHER" id="PTHR36767">
    <property type="entry name" value="OS05G0126200 PROTEIN"/>
    <property type="match status" value="1"/>
</dbReference>
<dbReference type="EMBL" id="JAUJYN010000003">
    <property type="protein sequence ID" value="KAK1275474.1"/>
    <property type="molecule type" value="Genomic_DNA"/>
</dbReference>
<comment type="caution">
    <text evidence="2">The sequence shown here is derived from an EMBL/GenBank/DDBJ whole genome shotgun (WGS) entry which is preliminary data.</text>
</comment>
<reference evidence="2" key="1">
    <citation type="journal article" date="2023" name="Nat. Commun.">
        <title>Diploid and tetraploid genomes of Acorus and the evolution of monocots.</title>
        <authorList>
            <person name="Ma L."/>
            <person name="Liu K.W."/>
            <person name="Li Z."/>
            <person name="Hsiao Y.Y."/>
            <person name="Qi Y."/>
            <person name="Fu T."/>
            <person name="Tang G.D."/>
            <person name="Zhang D."/>
            <person name="Sun W.H."/>
            <person name="Liu D.K."/>
            <person name="Li Y."/>
            <person name="Chen G.Z."/>
            <person name="Liu X.D."/>
            <person name="Liao X.Y."/>
            <person name="Jiang Y.T."/>
            <person name="Yu X."/>
            <person name="Hao Y."/>
            <person name="Huang J."/>
            <person name="Zhao X.W."/>
            <person name="Ke S."/>
            <person name="Chen Y.Y."/>
            <person name="Wu W.L."/>
            <person name="Hsu J.L."/>
            <person name="Lin Y.F."/>
            <person name="Huang M.D."/>
            <person name="Li C.Y."/>
            <person name="Huang L."/>
            <person name="Wang Z.W."/>
            <person name="Zhao X."/>
            <person name="Zhong W.Y."/>
            <person name="Peng D.H."/>
            <person name="Ahmad S."/>
            <person name="Lan S."/>
            <person name="Zhang J.S."/>
            <person name="Tsai W.C."/>
            <person name="Van de Peer Y."/>
            <person name="Liu Z.J."/>
        </authorList>
    </citation>
    <scope>NUCLEOTIDE SEQUENCE</scope>
    <source>
        <strain evidence="2">SCP</strain>
    </source>
</reference>
<feature type="region of interest" description="Disordered" evidence="1">
    <location>
        <begin position="84"/>
        <end position="139"/>
    </location>
</feature>
<evidence type="ECO:0000313" key="3">
    <source>
        <dbReference type="Proteomes" id="UP001179952"/>
    </source>
</evidence>
<feature type="compositionally biased region" description="Basic residues" evidence="1">
    <location>
        <begin position="87"/>
        <end position="101"/>
    </location>
</feature>
<name>A0AAV9BFJ1_ACOGR</name>
<organism evidence="2 3">
    <name type="scientific">Acorus gramineus</name>
    <name type="common">Dwarf sweet flag</name>
    <dbReference type="NCBI Taxonomy" id="55184"/>
    <lineage>
        <taxon>Eukaryota</taxon>
        <taxon>Viridiplantae</taxon>
        <taxon>Streptophyta</taxon>
        <taxon>Embryophyta</taxon>
        <taxon>Tracheophyta</taxon>
        <taxon>Spermatophyta</taxon>
        <taxon>Magnoliopsida</taxon>
        <taxon>Liliopsida</taxon>
        <taxon>Acoraceae</taxon>
        <taxon>Acorus</taxon>
    </lineage>
</organism>
<sequence length="201" mass="22810">MMGGLGGCFRRVVQPLLSGAARNGASAGVFTRLHRQSPSPLVRPSVEAFSTSCIDRISSSNVWMPQQSSWLWNHCASFHSLTDTRYPKRRPSSTPRRKRASLRPPGPVAWVKYVPGEPIPRSRPNEGSIQGRNRKKRIRQRKEFALAERRKRRAECQEASNKREVKKIERKMAAVARERAWTQRLAELQQLEQAKKAAATA</sequence>
<dbReference type="Proteomes" id="UP001179952">
    <property type="component" value="Unassembled WGS sequence"/>
</dbReference>
<dbReference type="AlphaFoldDB" id="A0AAV9BFJ1"/>
<keyword evidence="3" id="KW-1185">Reference proteome</keyword>
<dbReference type="PANTHER" id="PTHR36767:SF1">
    <property type="entry name" value="OS05G0126200 PROTEIN"/>
    <property type="match status" value="1"/>
</dbReference>
<dbReference type="CDD" id="cd23700">
    <property type="entry name" value="At3g51010"/>
    <property type="match status" value="1"/>
</dbReference>
<dbReference type="GO" id="GO:0005739">
    <property type="term" value="C:mitochondrion"/>
    <property type="evidence" value="ECO:0007669"/>
    <property type="project" value="TreeGrafter"/>
</dbReference>
<evidence type="ECO:0000256" key="1">
    <source>
        <dbReference type="SAM" id="MobiDB-lite"/>
    </source>
</evidence>
<gene>
    <name evidence="2" type="ORF">QJS04_geneDACA001832</name>
</gene>
<proteinExistence type="predicted"/>
<reference evidence="2" key="2">
    <citation type="submission" date="2023-06" db="EMBL/GenBank/DDBJ databases">
        <authorList>
            <person name="Ma L."/>
            <person name="Liu K.-W."/>
            <person name="Li Z."/>
            <person name="Hsiao Y.-Y."/>
            <person name="Qi Y."/>
            <person name="Fu T."/>
            <person name="Tang G."/>
            <person name="Zhang D."/>
            <person name="Sun W.-H."/>
            <person name="Liu D.-K."/>
            <person name="Li Y."/>
            <person name="Chen G.-Z."/>
            <person name="Liu X.-D."/>
            <person name="Liao X.-Y."/>
            <person name="Jiang Y.-T."/>
            <person name="Yu X."/>
            <person name="Hao Y."/>
            <person name="Huang J."/>
            <person name="Zhao X.-W."/>
            <person name="Ke S."/>
            <person name="Chen Y.-Y."/>
            <person name="Wu W.-L."/>
            <person name="Hsu J.-L."/>
            <person name="Lin Y.-F."/>
            <person name="Huang M.-D."/>
            <person name="Li C.-Y."/>
            <person name="Huang L."/>
            <person name="Wang Z.-W."/>
            <person name="Zhao X."/>
            <person name="Zhong W.-Y."/>
            <person name="Peng D.-H."/>
            <person name="Ahmad S."/>
            <person name="Lan S."/>
            <person name="Zhang J.-S."/>
            <person name="Tsai W.-C."/>
            <person name="Van De Peer Y."/>
            <person name="Liu Z.-J."/>
        </authorList>
    </citation>
    <scope>NUCLEOTIDE SEQUENCE</scope>
    <source>
        <strain evidence="2">SCP</strain>
        <tissue evidence="2">Leaves</tissue>
    </source>
</reference>
<protein>
    <submittedName>
        <fullName evidence="2">Uncharacterized protein</fullName>
    </submittedName>
</protein>